<accession>A0A0F9F7E8</accession>
<sequence length="91" mass="10597">MENKDFKVLFIYPNTMMATLLPINISILSACLKKNGFTVDLFDTTYYPTEEINLEKKKVELLQIKPYNLEDAGVNFKETDIYVDLKKKVLE</sequence>
<name>A0A0F9F7E8_9ZZZZ</name>
<evidence type="ECO:0000313" key="1">
    <source>
        <dbReference type="EMBL" id="KKL53185.1"/>
    </source>
</evidence>
<dbReference type="EMBL" id="LAZR01031631">
    <property type="protein sequence ID" value="KKL53185.1"/>
    <property type="molecule type" value="Genomic_DNA"/>
</dbReference>
<evidence type="ECO:0008006" key="2">
    <source>
        <dbReference type="Google" id="ProtNLM"/>
    </source>
</evidence>
<dbReference type="AlphaFoldDB" id="A0A0F9F7E8"/>
<dbReference type="PROSITE" id="PS51257">
    <property type="entry name" value="PROKAR_LIPOPROTEIN"/>
    <property type="match status" value="1"/>
</dbReference>
<comment type="caution">
    <text evidence="1">The sequence shown here is derived from an EMBL/GenBank/DDBJ whole genome shotgun (WGS) entry which is preliminary data.</text>
</comment>
<feature type="non-terminal residue" evidence="1">
    <location>
        <position position="91"/>
    </location>
</feature>
<gene>
    <name evidence="1" type="ORF">LCGC14_2277950</name>
</gene>
<proteinExistence type="predicted"/>
<protein>
    <recommendedName>
        <fullName evidence="2">B12-binding domain-containing protein</fullName>
    </recommendedName>
</protein>
<organism evidence="1">
    <name type="scientific">marine sediment metagenome</name>
    <dbReference type="NCBI Taxonomy" id="412755"/>
    <lineage>
        <taxon>unclassified sequences</taxon>
        <taxon>metagenomes</taxon>
        <taxon>ecological metagenomes</taxon>
    </lineage>
</organism>
<reference evidence="1" key="1">
    <citation type="journal article" date="2015" name="Nature">
        <title>Complex archaea that bridge the gap between prokaryotes and eukaryotes.</title>
        <authorList>
            <person name="Spang A."/>
            <person name="Saw J.H."/>
            <person name="Jorgensen S.L."/>
            <person name="Zaremba-Niedzwiedzka K."/>
            <person name="Martijn J."/>
            <person name="Lind A.E."/>
            <person name="van Eijk R."/>
            <person name="Schleper C."/>
            <person name="Guy L."/>
            <person name="Ettema T.J."/>
        </authorList>
    </citation>
    <scope>NUCLEOTIDE SEQUENCE</scope>
</reference>